<dbReference type="Proteomes" id="UP001566331">
    <property type="component" value="Unassembled WGS sequence"/>
</dbReference>
<dbReference type="GO" id="GO:0016787">
    <property type="term" value="F:hydrolase activity"/>
    <property type="evidence" value="ECO:0007669"/>
    <property type="project" value="UniProtKB-KW"/>
</dbReference>
<feature type="signal peptide" evidence="9">
    <location>
        <begin position="1"/>
        <end position="21"/>
    </location>
</feature>
<organism evidence="11 12">
    <name type="scientific">Luteimonas salinilitoris</name>
    <dbReference type="NCBI Taxonomy" id="3237697"/>
    <lineage>
        <taxon>Bacteria</taxon>
        <taxon>Pseudomonadati</taxon>
        <taxon>Pseudomonadota</taxon>
        <taxon>Gammaproteobacteria</taxon>
        <taxon>Lysobacterales</taxon>
        <taxon>Lysobacteraceae</taxon>
        <taxon>Luteimonas</taxon>
    </lineage>
</organism>
<protein>
    <recommendedName>
        <fullName evidence="3">beta-glucosidase</fullName>
        <ecNumber evidence="3">3.2.1.21</ecNumber>
    </recommendedName>
</protein>
<dbReference type="Pfam" id="PF01915">
    <property type="entry name" value="Glyco_hydro_3_C"/>
    <property type="match status" value="1"/>
</dbReference>
<gene>
    <name evidence="11" type="ORF">AB6713_14990</name>
</gene>
<comment type="similarity">
    <text evidence="2 7">Belongs to the glycosyl hydrolase 3 family.</text>
</comment>
<evidence type="ECO:0000256" key="8">
    <source>
        <dbReference type="SAM" id="MobiDB-lite"/>
    </source>
</evidence>
<accession>A0ABV4HT16</accession>
<dbReference type="PANTHER" id="PTHR30620">
    <property type="entry name" value="PERIPLASMIC BETA-GLUCOSIDASE-RELATED"/>
    <property type="match status" value="1"/>
</dbReference>
<dbReference type="Gene3D" id="2.60.40.10">
    <property type="entry name" value="Immunoglobulins"/>
    <property type="match status" value="1"/>
</dbReference>
<dbReference type="PROSITE" id="PS00775">
    <property type="entry name" value="GLYCOSYL_HYDROL_F3"/>
    <property type="match status" value="1"/>
</dbReference>
<dbReference type="RefSeq" id="WP_370564728.1">
    <property type="nucleotide sequence ID" value="NZ_JBFWIB010000010.1"/>
</dbReference>
<dbReference type="InterPro" id="IPR001764">
    <property type="entry name" value="Glyco_hydro_3_N"/>
</dbReference>
<feature type="region of interest" description="Disordered" evidence="8">
    <location>
        <begin position="54"/>
        <end position="73"/>
    </location>
</feature>
<evidence type="ECO:0000256" key="9">
    <source>
        <dbReference type="SAM" id="SignalP"/>
    </source>
</evidence>
<dbReference type="Gene3D" id="3.20.20.300">
    <property type="entry name" value="Glycoside hydrolase, family 3, N-terminal domain"/>
    <property type="match status" value="1"/>
</dbReference>
<dbReference type="PANTHER" id="PTHR30620:SF16">
    <property type="entry name" value="LYSOSOMAL BETA GLUCOSIDASE"/>
    <property type="match status" value="1"/>
</dbReference>
<proteinExistence type="inferred from homology"/>
<name>A0ABV4HT16_9GAMM</name>
<evidence type="ECO:0000256" key="5">
    <source>
        <dbReference type="ARBA" id="ARBA00022801"/>
    </source>
</evidence>
<dbReference type="SUPFAM" id="SSF52279">
    <property type="entry name" value="Beta-D-glucan exohydrolase, C-terminal domain"/>
    <property type="match status" value="1"/>
</dbReference>
<dbReference type="InterPro" id="IPR036881">
    <property type="entry name" value="Glyco_hydro_3_C_sf"/>
</dbReference>
<dbReference type="InterPro" id="IPR017853">
    <property type="entry name" value="GH"/>
</dbReference>
<feature type="domain" description="Fibronectin type III-like" evidence="10">
    <location>
        <begin position="666"/>
        <end position="735"/>
    </location>
</feature>
<comment type="catalytic activity">
    <reaction evidence="1">
        <text>Hydrolysis of terminal, non-reducing beta-D-glucosyl residues with release of beta-D-glucose.</text>
        <dbReference type="EC" id="3.2.1.21"/>
    </reaction>
</comment>
<evidence type="ECO:0000256" key="3">
    <source>
        <dbReference type="ARBA" id="ARBA00012744"/>
    </source>
</evidence>
<evidence type="ECO:0000256" key="7">
    <source>
        <dbReference type="RuleBase" id="RU361161"/>
    </source>
</evidence>
<dbReference type="Pfam" id="PF14310">
    <property type="entry name" value="Fn3-like"/>
    <property type="match status" value="1"/>
</dbReference>
<keyword evidence="4 9" id="KW-0732">Signal</keyword>
<reference evidence="11 12" key="1">
    <citation type="submission" date="2024-07" db="EMBL/GenBank/DDBJ databases">
        <title>Luteimonas salilacus sp. nov., isolated from the shore soil of Salt Lake in Tibet of China.</title>
        <authorList>
            <person name="Zhang X."/>
            <person name="Li A."/>
        </authorList>
    </citation>
    <scope>NUCLEOTIDE SEQUENCE [LARGE SCALE GENOMIC DNA]</scope>
    <source>
        <strain evidence="11 12">B3-2-R+30</strain>
    </source>
</reference>
<dbReference type="SMART" id="SM01217">
    <property type="entry name" value="Fn3_like"/>
    <property type="match status" value="1"/>
</dbReference>
<feature type="chain" id="PRO_5045925532" description="beta-glucosidase" evidence="9">
    <location>
        <begin position="22"/>
        <end position="748"/>
    </location>
</feature>
<dbReference type="PRINTS" id="PR00133">
    <property type="entry name" value="GLHYDRLASE3"/>
</dbReference>
<evidence type="ECO:0000259" key="10">
    <source>
        <dbReference type="SMART" id="SM01217"/>
    </source>
</evidence>
<dbReference type="InterPro" id="IPR026891">
    <property type="entry name" value="Fn3-like"/>
</dbReference>
<dbReference type="InterPro" id="IPR013783">
    <property type="entry name" value="Ig-like_fold"/>
</dbReference>
<evidence type="ECO:0000256" key="4">
    <source>
        <dbReference type="ARBA" id="ARBA00022729"/>
    </source>
</evidence>
<sequence>MKAWRAGRVLFGLVLLLPALALGQAAASDPASGDEGAVVESLLARMTLEEKLGQLTQSRGRGSDTGPRVPEGGEAQIRAGQIGSFLGVYGADYSRQMQQVAVEESRLGIPLLFAHDVIHGFRTTFPVPLAEAASFDLEAVENAARIAAVEATAHGLHWTFAPMVDIARDPRWGRIVEGAGEDPYLGSRMAEARVRGFQGTDLTAPDTLLATAKHFVAYGGAEGGRDYNTVDVSERTLHEVYLPPFKAAVAAGVQSIMPAFNEVAGVPMHAHRPLIETLLREQWGFDGVLVSDYNAVQELMQHGVAATRTDAAILGLEAGVDIDMVSGIYLEDVAEAVRDGRLDEALVDASVRRVLRAKYRLGLFDDPYRYSDPAREAAMTLTPAHREAARELARKSFVLLKNDGDTLPLSKRLRTVAVIGPLADDRRQMLGNWAAAGRPEDAVTPLDGIRAALGPDVRVLHAQGAEIDGDDVSGLDEAVRIARQADAVILMLGEDQEMSAEANNRTTLDLPDVQEELAQAVQATGKPVVAVLFGGRPLSVNWLHDNVPSILMAWFPGVEAGNALADVLFGDHAPSGKLPVTFPRNVGQVPIHYNHKNTGRPPDAEDKYTSKYLDVHWTPLYPFGHGLTYTRFRYDDLRVKTPRIGRGEAVDVEVTVTNAGGRAGDEVVQLYLRDDVASFTRPVKELRGFQRVTLQPGESRTLRFRLEPEAMALLDADLRPVVEPGTFTVFAGGSSAETSETTFEVVAD</sequence>
<dbReference type="InterPro" id="IPR019800">
    <property type="entry name" value="Glyco_hydro_3_AS"/>
</dbReference>
<dbReference type="InterPro" id="IPR036962">
    <property type="entry name" value="Glyco_hydro_3_N_sf"/>
</dbReference>
<dbReference type="Pfam" id="PF00933">
    <property type="entry name" value="Glyco_hydro_3"/>
    <property type="match status" value="1"/>
</dbReference>
<dbReference type="Gene3D" id="3.40.50.1700">
    <property type="entry name" value="Glycoside hydrolase family 3 C-terminal domain"/>
    <property type="match status" value="1"/>
</dbReference>
<keyword evidence="5 7" id="KW-0378">Hydrolase</keyword>
<dbReference type="SUPFAM" id="SSF51445">
    <property type="entry name" value="(Trans)glycosidases"/>
    <property type="match status" value="1"/>
</dbReference>
<dbReference type="InterPro" id="IPR002772">
    <property type="entry name" value="Glyco_hydro_3_C"/>
</dbReference>
<comment type="caution">
    <text evidence="11">The sequence shown here is derived from an EMBL/GenBank/DDBJ whole genome shotgun (WGS) entry which is preliminary data.</text>
</comment>
<dbReference type="EC" id="3.2.1.21" evidence="3"/>
<evidence type="ECO:0000256" key="6">
    <source>
        <dbReference type="ARBA" id="ARBA00023295"/>
    </source>
</evidence>
<dbReference type="EMBL" id="JBFWIC010000023">
    <property type="protein sequence ID" value="MEZ0475906.1"/>
    <property type="molecule type" value="Genomic_DNA"/>
</dbReference>
<keyword evidence="12" id="KW-1185">Reference proteome</keyword>
<keyword evidence="6 7" id="KW-0326">Glycosidase</keyword>
<evidence type="ECO:0000256" key="1">
    <source>
        <dbReference type="ARBA" id="ARBA00000448"/>
    </source>
</evidence>
<evidence type="ECO:0000313" key="11">
    <source>
        <dbReference type="EMBL" id="MEZ0475906.1"/>
    </source>
</evidence>
<evidence type="ECO:0000256" key="2">
    <source>
        <dbReference type="ARBA" id="ARBA00005336"/>
    </source>
</evidence>
<evidence type="ECO:0000313" key="12">
    <source>
        <dbReference type="Proteomes" id="UP001566331"/>
    </source>
</evidence>
<dbReference type="InterPro" id="IPR051915">
    <property type="entry name" value="Cellulose_Degrad_GH3"/>
</dbReference>